<proteinExistence type="predicted"/>
<dbReference type="EMBL" id="LN899824">
    <property type="protein sequence ID" value="CUV28872.1"/>
    <property type="molecule type" value="Genomic_DNA"/>
</dbReference>
<sequence>MANTAHDVGSALLDLWERSWRAMSREELKGFEALSANAEVRLSCIADVLDDAAGRVGAGVSNPIDEDTLVSLMFAAANTVRTASAMSLIAGEARYARENYSDRHHEDGGRAAAMEALHG</sequence>
<reference evidence="1" key="1">
    <citation type="submission" date="2015-10" db="EMBL/GenBank/DDBJ databases">
        <authorList>
            <person name="Gilbert D.G."/>
        </authorList>
    </citation>
    <scope>NUCLEOTIDE SEQUENCE</scope>
    <source>
        <strain evidence="1">Phyl III-seqv23</strain>
    </source>
</reference>
<organism evidence="1">
    <name type="scientific">Ralstonia solanacearum</name>
    <name type="common">Pseudomonas solanacearum</name>
    <dbReference type="NCBI Taxonomy" id="305"/>
    <lineage>
        <taxon>Bacteria</taxon>
        <taxon>Pseudomonadati</taxon>
        <taxon>Pseudomonadota</taxon>
        <taxon>Betaproteobacteria</taxon>
        <taxon>Burkholderiales</taxon>
        <taxon>Burkholderiaceae</taxon>
        <taxon>Ralstonia</taxon>
        <taxon>Ralstonia solanacearum species complex</taxon>
    </lineage>
</organism>
<name>A0A0S4V2Z0_RALSL</name>
<evidence type="ECO:0000313" key="1">
    <source>
        <dbReference type="EMBL" id="CUV28872.1"/>
    </source>
</evidence>
<dbReference type="AlphaFoldDB" id="A0A0S4V2Z0"/>
<accession>A0A0S4V2Z0</accession>
<gene>
    <name evidence="1" type="ORF">RUN1985_v1_290022</name>
</gene>
<protein>
    <submittedName>
        <fullName evidence="1">Hypothethical protein</fullName>
    </submittedName>
</protein>